<evidence type="ECO:0000256" key="3">
    <source>
        <dbReference type="PROSITE-ProRule" id="PRU00339"/>
    </source>
</evidence>
<dbReference type="Pfam" id="PF13181">
    <property type="entry name" value="TPR_8"/>
    <property type="match status" value="1"/>
</dbReference>
<dbReference type="InterPro" id="IPR029058">
    <property type="entry name" value="AB_hydrolase_fold"/>
</dbReference>
<dbReference type="InterPro" id="IPR050498">
    <property type="entry name" value="Ycf3"/>
</dbReference>
<accession>A0AAN4R114</accession>
<dbReference type="EMBL" id="BJVS01000002">
    <property type="protein sequence ID" value="GEL52749.1"/>
    <property type="molecule type" value="Genomic_DNA"/>
</dbReference>
<protein>
    <recommendedName>
        <fullName evidence="6">Tetratricopeptide repeat protein</fullName>
    </recommendedName>
</protein>
<dbReference type="SUPFAM" id="SSF48452">
    <property type="entry name" value="TPR-like"/>
    <property type="match status" value="1"/>
</dbReference>
<dbReference type="KEGG" id="abg:Asbog_00083"/>
<dbReference type="PROSITE" id="PS50005">
    <property type="entry name" value="TPR"/>
    <property type="match status" value="2"/>
</dbReference>
<dbReference type="AlphaFoldDB" id="A0AAN4R114"/>
<dbReference type="RefSeq" id="WP_062163687.1">
    <property type="nucleotide sequence ID" value="NZ_AP014690.1"/>
</dbReference>
<dbReference type="Gene3D" id="1.25.40.10">
    <property type="entry name" value="Tetratricopeptide repeat domain"/>
    <property type="match status" value="1"/>
</dbReference>
<dbReference type="InterPro" id="IPR011990">
    <property type="entry name" value="TPR-like_helical_dom_sf"/>
</dbReference>
<dbReference type="GO" id="GO:0009279">
    <property type="term" value="C:cell outer membrane"/>
    <property type="evidence" value="ECO:0007669"/>
    <property type="project" value="TreeGrafter"/>
</dbReference>
<feature type="repeat" description="TPR" evidence="3">
    <location>
        <begin position="296"/>
        <end position="329"/>
    </location>
</feature>
<evidence type="ECO:0000256" key="1">
    <source>
        <dbReference type="ARBA" id="ARBA00022737"/>
    </source>
</evidence>
<keyword evidence="5" id="KW-1185">Reference proteome</keyword>
<keyword evidence="1" id="KW-0677">Repeat</keyword>
<evidence type="ECO:0000256" key="2">
    <source>
        <dbReference type="ARBA" id="ARBA00022803"/>
    </source>
</evidence>
<gene>
    <name evidence="4" type="ORF">ABO01nite_07560</name>
</gene>
<reference evidence="4 5" key="1">
    <citation type="submission" date="2019-07" db="EMBL/GenBank/DDBJ databases">
        <title>Whole genome shotgun sequence of Asaia bogorensis NBRC 16594.</title>
        <authorList>
            <person name="Hosoyama A."/>
            <person name="Uohara A."/>
            <person name="Ohji S."/>
            <person name="Ichikawa N."/>
        </authorList>
    </citation>
    <scope>NUCLEOTIDE SEQUENCE [LARGE SCALE GENOMIC DNA]</scope>
    <source>
        <strain evidence="4 5">NBRC 16594</strain>
    </source>
</reference>
<dbReference type="PANTHER" id="PTHR44858">
    <property type="entry name" value="TETRATRICOPEPTIDE REPEAT PROTEIN 6"/>
    <property type="match status" value="1"/>
</dbReference>
<dbReference type="InterPro" id="IPR019734">
    <property type="entry name" value="TPR_rpt"/>
</dbReference>
<evidence type="ECO:0000313" key="4">
    <source>
        <dbReference type="EMBL" id="GEL52749.1"/>
    </source>
</evidence>
<evidence type="ECO:0008006" key="6">
    <source>
        <dbReference type="Google" id="ProtNLM"/>
    </source>
</evidence>
<evidence type="ECO:0000313" key="5">
    <source>
        <dbReference type="Proteomes" id="UP000321287"/>
    </source>
</evidence>
<keyword evidence="2 3" id="KW-0802">TPR repeat</keyword>
<dbReference type="SUPFAM" id="SSF53474">
    <property type="entry name" value="alpha/beta-Hydrolases"/>
    <property type="match status" value="1"/>
</dbReference>
<organism evidence="4 5">
    <name type="scientific">Asaia bogorensis NBRC 16594</name>
    <dbReference type="NCBI Taxonomy" id="1231624"/>
    <lineage>
        <taxon>Bacteria</taxon>
        <taxon>Pseudomonadati</taxon>
        <taxon>Pseudomonadota</taxon>
        <taxon>Alphaproteobacteria</taxon>
        <taxon>Acetobacterales</taxon>
        <taxon>Acetobacteraceae</taxon>
        <taxon>Asaia</taxon>
    </lineage>
</organism>
<proteinExistence type="predicted"/>
<dbReference type="GeneID" id="78225195"/>
<sequence length="382" mass="42770">MPLIYSDEHIQVFFRPGQSDVTYIFFSELTFQANGRNFWGEHLAERLDLNCVAFVATGPQWYPEKSMRRAIAAAMPFLVDRFTLSYAASMGAYAALRYAELLDANITLAVAPQWSIDPAKAPYEPRFTRYFAPHLHGAMEIRSNSGYSTLRNKIYLVSDPVDPPDYAHTQAIMAALPHAELIPVHYIGHPAIFAFSGSATMSKIFAAMIDGNHHDVRTVLRRQKKDKLPYLLGLLSALIIRQHPRWVKSLIGRLQAEGVNVPSHMYELALDAKAMGDHEKVVAICKEIVRIHPEHIEAYHRIAEASRKTGSVSQGVSYLQRAIALFPKECHLYGHMGIALQEAGQYHEAINAFDKALSLNADLADLVARRERCVAEVSPCCV</sequence>
<dbReference type="GO" id="GO:0046813">
    <property type="term" value="P:receptor-mediated virion attachment to host cell"/>
    <property type="evidence" value="ECO:0007669"/>
    <property type="project" value="TreeGrafter"/>
</dbReference>
<dbReference type="Proteomes" id="UP000321287">
    <property type="component" value="Unassembled WGS sequence"/>
</dbReference>
<dbReference type="SMART" id="SM00028">
    <property type="entry name" value="TPR"/>
    <property type="match status" value="3"/>
</dbReference>
<feature type="repeat" description="TPR" evidence="3">
    <location>
        <begin position="330"/>
        <end position="363"/>
    </location>
</feature>
<dbReference type="PANTHER" id="PTHR44858:SF1">
    <property type="entry name" value="UDP-N-ACETYLGLUCOSAMINE--PEPTIDE N-ACETYLGLUCOSAMINYLTRANSFERASE SPINDLY-RELATED"/>
    <property type="match status" value="1"/>
</dbReference>
<comment type="caution">
    <text evidence="4">The sequence shown here is derived from an EMBL/GenBank/DDBJ whole genome shotgun (WGS) entry which is preliminary data.</text>
</comment>
<name>A0AAN4R114_9PROT</name>